<feature type="compositionally biased region" description="Low complexity" evidence="6">
    <location>
        <begin position="433"/>
        <end position="456"/>
    </location>
</feature>
<evidence type="ECO:0000256" key="3">
    <source>
        <dbReference type="ARBA" id="ARBA00023082"/>
    </source>
</evidence>
<comment type="caution">
    <text evidence="9">The sequence shown here is derived from an EMBL/GenBank/DDBJ whole genome shotgun (WGS) entry which is preliminary data.</text>
</comment>
<dbReference type="NCBIfam" id="TIGR02937">
    <property type="entry name" value="sigma70-ECF"/>
    <property type="match status" value="1"/>
</dbReference>
<keyword evidence="10" id="KW-1185">Reference proteome</keyword>
<feature type="compositionally biased region" description="Pro residues" evidence="6">
    <location>
        <begin position="719"/>
        <end position="768"/>
    </location>
</feature>
<keyword evidence="5" id="KW-0804">Transcription</keyword>
<feature type="region of interest" description="Disordered" evidence="6">
    <location>
        <begin position="688"/>
        <end position="800"/>
    </location>
</feature>
<dbReference type="InterPro" id="IPR007627">
    <property type="entry name" value="RNA_pol_sigma70_r2"/>
</dbReference>
<evidence type="ECO:0008006" key="11">
    <source>
        <dbReference type="Google" id="ProtNLM"/>
    </source>
</evidence>
<dbReference type="Proteomes" id="UP001500483">
    <property type="component" value="Unassembled WGS sequence"/>
</dbReference>
<evidence type="ECO:0000256" key="5">
    <source>
        <dbReference type="ARBA" id="ARBA00023163"/>
    </source>
</evidence>
<comment type="similarity">
    <text evidence="1">Belongs to the sigma-70 factor family. ECF subfamily.</text>
</comment>
<protein>
    <recommendedName>
        <fullName evidence="11">Sigma-70 family RNA polymerase sigma factor</fullName>
    </recommendedName>
</protein>
<accession>A0ABP6RXB5</accession>
<name>A0ABP6RXB5_9PSEU</name>
<gene>
    <name evidence="9" type="ORF">GCM10020366_51280</name>
</gene>
<feature type="domain" description="Putative zinc-finger" evidence="8">
    <location>
        <begin position="203"/>
        <end position="237"/>
    </location>
</feature>
<dbReference type="Pfam" id="PF04542">
    <property type="entry name" value="Sigma70_r2"/>
    <property type="match status" value="1"/>
</dbReference>
<dbReference type="PANTHER" id="PTHR43133:SF8">
    <property type="entry name" value="RNA POLYMERASE SIGMA FACTOR HI_1459-RELATED"/>
    <property type="match status" value="1"/>
</dbReference>
<dbReference type="InterPro" id="IPR041916">
    <property type="entry name" value="Anti_sigma_zinc_sf"/>
</dbReference>
<dbReference type="InterPro" id="IPR013324">
    <property type="entry name" value="RNA_pol_sigma_r3/r4-like"/>
</dbReference>
<dbReference type="SUPFAM" id="SSF88946">
    <property type="entry name" value="Sigma2 domain of RNA polymerase sigma factors"/>
    <property type="match status" value="1"/>
</dbReference>
<keyword evidence="4" id="KW-0238">DNA-binding</keyword>
<dbReference type="InterPro" id="IPR014284">
    <property type="entry name" value="RNA_pol_sigma-70_dom"/>
</dbReference>
<proteinExistence type="inferred from homology"/>
<evidence type="ECO:0000256" key="6">
    <source>
        <dbReference type="SAM" id="MobiDB-lite"/>
    </source>
</evidence>
<dbReference type="Gene3D" id="1.10.10.1320">
    <property type="entry name" value="Anti-sigma factor, zinc-finger domain"/>
    <property type="match status" value="1"/>
</dbReference>
<dbReference type="EMBL" id="BAAAYK010000038">
    <property type="protein sequence ID" value="GAA3362619.1"/>
    <property type="molecule type" value="Genomic_DNA"/>
</dbReference>
<evidence type="ECO:0000256" key="4">
    <source>
        <dbReference type="ARBA" id="ARBA00023125"/>
    </source>
</evidence>
<sequence length="800" mass="81766">MATAPAEAQGPSDGELIEAVRHGSTEAYGTLYERHVAAAQNMARQVSRSQAEADDLVSEAFAKVLATLRGGRGPTTAFRAYLLTALRHVAYDRTRRDRKLQLAEDVTEVSGAEASVPFTDTAVAGLERSLAARAFARLPERWKTVLWHIEVEGETPAQVGPLLGLTPNGVSALAYRAREGLRQAYLQVHLSSLSDDEPGIASCRAAADRLGAWTRGGLSKRETAQVDNHLDGCDRCRGLAAELADVNGGLRAVIAPLVIGTGATAYLLSGGGASATAAAASAGAGGSAAGAASSVPRQAVSGVAASAALCLALALALTSGTAPLPSASAPPPAPEPAVAPPPAPRPPAPSPQAPQQPSPQPAPAPAPAPAAPTPKLDAHGPTEPLTLVPGGDPADLPITVRNDGTGPSDPVTAILSLPPGVSSEIPGVTSQQSGPAGTAPASARTARAAEAASGPGVRCESWDGGLQCSSERGLEPGEQLTFDLHVTAAADATGGEIGARIVAGADLDLPLSRIQVLMRSGDGVDVSVSAAAHPLHDLLLGGEVPEGPPLRLNLDVRNTGVTRGRAEAVAVLPAGARALGIPPACDLLPSDDELRCSAELDPGESYRGHLWLAGLPVEPRGASGGEEREVTIPVRARLGTANDSAAVTTRLWFPWRPRPEPDCPLPPLWPLRPADGAEWPCWLPDVPGLPERPGPPEVPGLPELPGPPGLPGLPGLPGWAPPSQGPAPAPEPTPGSEPTQAPTPVPTGPGTSAPPEPPSSEPTRPPESPEPEPAPDERRLPILEPLLPPTAPPPWWRFPR</sequence>
<dbReference type="InterPro" id="IPR013325">
    <property type="entry name" value="RNA_pol_sigma_r2"/>
</dbReference>
<feature type="compositionally biased region" description="Pro residues" evidence="6">
    <location>
        <begin position="786"/>
        <end position="800"/>
    </location>
</feature>
<organism evidence="9 10">
    <name type="scientific">Saccharopolyspora gregorii</name>
    <dbReference type="NCBI Taxonomy" id="33914"/>
    <lineage>
        <taxon>Bacteria</taxon>
        <taxon>Bacillati</taxon>
        <taxon>Actinomycetota</taxon>
        <taxon>Actinomycetes</taxon>
        <taxon>Pseudonocardiales</taxon>
        <taxon>Pseudonocardiaceae</taxon>
        <taxon>Saccharopolyspora</taxon>
    </lineage>
</organism>
<dbReference type="InterPro" id="IPR039425">
    <property type="entry name" value="RNA_pol_sigma-70-like"/>
</dbReference>
<evidence type="ECO:0000313" key="9">
    <source>
        <dbReference type="EMBL" id="GAA3362619.1"/>
    </source>
</evidence>
<keyword evidence="2" id="KW-0805">Transcription regulation</keyword>
<feature type="compositionally biased region" description="Pro residues" evidence="6">
    <location>
        <begin position="328"/>
        <end position="372"/>
    </location>
</feature>
<evidence type="ECO:0000256" key="1">
    <source>
        <dbReference type="ARBA" id="ARBA00010641"/>
    </source>
</evidence>
<evidence type="ECO:0000259" key="7">
    <source>
        <dbReference type="Pfam" id="PF04542"/>
    </source>
</evidence>
<dbReference type="SUPFAM" id="SSF88659">
    <property type="entry name" value="Sigma3 and sigma4 domains of RNA polymerase sigma factors"/>
    <property type="match status" value="1"/>
</dbReference>
<dbReference type="Gene3D" id="1.10.10.10">
    <property type="entry name" value="Winged helix-like DNA-binding domain superfamily/Winged helix DNA-binding domain"/>
    <property type="match status" value="1"/>
</dbReference>
<reference evidence="10" key="1">
    <citation type="journal article" date="2019" name="Int. J. Syst. Evol. Microbiol.">
        <title>The Global Catalogue of Microorganisms (GCM) 10K type strain sequencing project: providing services to taxonomists for standard genome sequencing and annotation.</title>
        <authorList>
            <consortium name="The Broad Institute Genomics Platform"/>
            <consortium name="The Broad Institute Genome Sequencing Center for Infectious Disease"/>
            <person name="Wu L."/>
            <person name="Ma J."/>
        </authorList>
    </citation>
    <scope>NUCLEOTIDE SEQUENCE [LARGE SCALE GENOMIC DNA]</scope>
    <source>
        <strain evidence="10">JCM 9687</strain>
    </source>
</reference>
<dbReference type="InterPro" id="IPR036388">
    <property type="entry name" value="WH-like_DNA-bd_sf"/>
</dbReference>
<evidence type="ECO:0000259" key="8">
    <source>
        <dbReference type="Pfam" id="PF13490"/>
    </source>
</evidence>
<feature type="domain" description="RNA polymerase sigma-70 region 2" evidence="7">
    <location>
        <begin position="31"/>
        <end position="98"/>
    </location>
</feature>
<evidence type="ECO:0000256" key="2">
    <source>
        <dbReference type="ARBA" id="ARBA00023015"/>
    </source>
</evidence>
<keyword evidence="3" id="KW-0731">Sigma factor</keyword>
<feature type="region of interest" description="Disordered" evidence="6">
    <location>
        <begin position="323"/>
        <end position="458"/>
    </location>
</feature>
<dbReference type="Gene3D" id="1.10.1740.10">
    <property type="match status" value="1"/>
</dbReference>
<evidence type="ECO:0000313" key="10">
    <source>
        <dbReference type="Proteomes" id="UP001500483"/>
    </source>
</evidence>
<dbReference type="PANTHER" id="PTHR43133">
    <property type="entry name" value="RNA POLYMERASE ECF-TYPE SIGMA FACTO"/>
    <property type="match status" value="1"/>
</dbReference>
<dbReference type="RefSeq" id="WP_344929956.1">
    <property type="nucleotide sequence ID" value="NZ_BAAAYK010000038.1"/>
</dbReference>
<dbReference type="Pfam" id="PF13490">
    <property type="entry name" value="zf-HC2"/>
    <property type="match status" value="1"/>
</dbReference>
<feature type="compositionally biased region" description="Pro residues" evidence="6">
    <location>
        <begin position="690"/>
        <end position="711"/>
    </location>
</feature>
<dbReference type="InterPro" id="IPR027383">
    <property type="entry name" value="Znf_put"/>
</dbReference>